<dbReference type="GO" id="GO:0000160">
    <property type="term" value="P:phosphorelay signal transduction system"/>
    <property type="evidence" value="ECO:0007669"/>
    <property type="project" value="InterPro"/>
</dbReference>
<dbReference type="Proteomes" id="UP000199550">
    <property type="component" value="Unassembled WGS sequence"/>
</dbReference>
<evidence type="ECO:0000313" key="5">
    <source>
        <dbReference type="Proteomes" id="UP000199550"/>
    </source>
</evidence>
<gene>
    <name evidence="4" type="ORF">SAMN04488004_11391</name>
</gene>
<dbReference type="SUPFAM" id="SSF52172">
    <property type="entry name" value="CheY-like"/>
    <property type="match status" value="1"/>
</dbReference>
<reference evidence="4 5" key="1">
    <citation type="submission" date="2016-10" db="EMBL/GenBank/DDBJ databases">
        <authorList>
            <person name="de Groot N.N."/>
        </authorList>
    </citation>
    <scope>NUCLEOTIDE SEQUENCE [LARGE SCALE GENOMIC DNA]</scope>
    <source>
        <strain evidence="4 5">DSM 16199</strain>
    </source>
</reference>
<evidence type="ECO:0000256" key="2">
    <source>
        <dbReference type="PROSITE-ProRule" id="PRU00169"/>
    </source>
</evidence>
<dbReference type="PROSITE" id="PS50110">
    <property type="entry name" value="RESPONSE_REGULATORY"/>
    <property type="match status" value="1"/>
</dbReference>
<dbReference type="InterPro" id="IPR050595">
    <property type="entry name" value="Bact_response_regulator"/>
</dbReference>
<keyword evidence="5" id="KW-1185">Reference proteome</keyword>
<dbReference type="InterPro" id="IPR011006">
    <property type="entry name" value="CheY-like_superfamily"/>
</dbReference>
<protein>
    <submittedName>
        <fullName evidence="4">Response regulator receiver domain-containing protein</fullName>
    </submittedName>
</protein>
<dbReference type="AlphaFoldDB" id="A0A1I4GM12"/>
<sequence length="127" mass="13996">MTPDIIRLLHVEDDLDILEIASMSIEMAGGFELLQCENATDALRMAPEFKPDAMLFDMMLPKMSGVQLMAAIREVPGFATTPIIFMTARAQPHERRELIEKGALDVIVKPFDPISLGDQIKAILAAA</sequence>
<dbReference type="RefSeq" id="WP_245754239.1">
    <property type="nucleotide sequence ID" value="NZ_FOTF01000013.1"/>
</dbReference>
<dbReference type="SMART" id="SM00448">
    <property type="entry name" value="REC"/>
    <property type="match status" value="1"/>
</dbReference>
<dbReference type="EMBL" id="FOTF01000013">
    <property type="protein sequence ID" value="SFL31072.1"/>
    <property type="molecule type" value="Genomic_DNA"/>
</dbReference>
<dbReference type="PANTHER" id="PTHR44591:SF3">
    <property type="entry name" value="RESPONSE REGULATORY DOMAIN-CONTAINING PROTEIN"/>
    <property type="match status" value="1"/>
</dbReference>
<evidence type="ECO:0000313" key="4">
    <source>
        <dbReference type="EMBL" id="SFL31072.1"/>
    </source>
</evidence>
<accession>A0A1I4GM12</accession>
<evidence type="ECO:0000259" key="3">
    <source>
        <dbReference type="PROSITE" id="PS50110"/>
    </source>
</evidence>
<dbReference type="InterPro" id="IPR001789">
    <property type="entry name" value="Sig_transdc_resp-reg_receiver"/>
</dbReference>
<dbReference type="PANTHER" id="PTHR44591">
    <property type="entry name" value="STRESS RESPONSE REGULATOR PROTEIN 1"/>
    <property type="match status" value="1"/>
</dbReference>
<name>A0A1I4GM12_9RHOB</name>
<organism evidence="4 5">
    <name type="scientific">Loktanella salsilacus</name>
    <dbReference type="NCBI Taxonomy" id="195913"/>
    <lineage>
        <taxon>Bacteria</taxon>
        <taxon>Pseudomonadati</taxon>
        <taxon>Pseudomonadota</taxon>
        <taxon>Alphaproteobacteria</taxon>
        <taxon>Rhodobacterales</taxon>
        <taxon>Roseobacteraceae</taxon>
        <taxon>Loktanella</taxon>
    </lineage>
</organism>
<dbReference type="STRING" id="195913.SAMN04488004_11391"/>
<evidence type="ECO:0000256" key="1">
    <source>
        <dbReference type="ARBA" id="ARBA00022553"/>
    </source>
</evidence>
<keyword evidence="1 2" id="KW-0597">Phosphoprotein</keyword>
<feature type="domain" description="Response regulatory" evidence="3">
    <location>
        <begin position="7"/>
        <end position="124"/>
    </location>
</feature>
<feature type="modified residue" description="4-aspartylphosphate" evidence="2">
    <location>
        <position position="57"/>
    </location>
</feature>
<proteinExistence type="predicted"/>
<dbReference type="Gene3D" id="3.40.50.2300">
    <property type="match status" value="1"/>
</dbReference>
<dbReference type="Pfam" id="PF00072">
    <property type="entry name" value="Response_reg"/>
    <property type="match status" value="1"/>
</dbReference>